<dbReference type="EMBL" id="AAMD01000044">
    <property type="protein sequence ID" value="EAU66933.1"/>
    <property type="molecule type" value="Genomic_DNA"/>
</dbReference>
<dbReference type="Proteomes" id="UP000032702">
    <property type="component" value="Unassembled WGS sequence"/>
</dbReference>
<evidence type="ECO:0000313" key="4">
    <source>
        <dbReference type="Proteomes" id="UP000001351"/>
    </source>
</evidence>
<evidence type="ECO:0000313" key="2">
    <source>
        <dbReference type="EMBL" id="ADO72713.1"/>
    </source>
</evidence>
<dbReference type="AlphaFoldDB" id="Q093L4"/>
<accession>Q093L4</accession>
<proteinExistence type="predicted"/>
<protein>
    <submittedName>
        <fullName evidence="3">TubF protein</fullName>
    </submittedName>
</protein>
<dbReference type="HOGENOM" id="CLU_1309492_0_0_7"/>
<dbReference type="Proteomes" id="UP000001351">
    <property type="component" value="Chromosome"/>
</dbReference>
<evidence type="ECO:0000313" key="5">
    <source>
        <dbReference type="Proteomes" id="UP000032702"/>
    </source>
</evidence>
<dbReference type="EMBL" id="CP002271">
    <property type="protein sequence ID" value="ADO72713.1"/>
    <property type="molecule type" value="Genomic_DNA"/>
</dbReference>
<dbReference type="KEGG" id="sur:STAUR_4935"/>
<name>Q093L4_STIAD</name>
<evidence type="ECO:0000256" key="1">
    <source>
        <dbReference type="SAM" id="MobiDB-lite"/>
    </source>
</evidence>
<feature type="region of interest" description="Disordered" evidence="1">
    <location>
        <begin position="96"/>
        <end position="133"/>
    </location>
</feature>
<keyword evidence="4" id="KW-1185">Reference proteome</keyword>
<sequence>MGLTLAEHLARRVSARLVLTGRSPTPPREHWDAWFGPPTQLRLAEERSGLREAAGLPGAVLLVELAPGSPGPGGLRRRECLPGRVCRVEAGPARPPHGVHRLGSLAGGRRGHAPGPRTHPWTTGGHGSAAHGAGRVHGTLAGRERVVVGRAPLGRRGHVARRRLPGAGPRRAGTRTWARAAGIPWPTVPGTFPPTLNALPTVPTARWEAS</sequence>
<reference evidence="2 4" key="2">
    <citation type="journal article" date="2011" name="Mol. Biol. Evol.">
        <title>Comparative genomic analysis of fruiting body formation in Myxococcales.</title>
        <authorList>
            <person name="Huntley S."/>
            <person name="Hamann N."/>
            <person name="Wegener-Feldbrugge S."/>
            <person name="Treuner-Lange A."/>
            <person name="Kube M."/>
            <person name="Reinhardt R."/>
            <person name="Klages S."/>
            <person name="Muller R."/>
            <person name="Ronning C.M."/>
            <person name="Nierman W.C."/>
            <person name="Sogaard-Andersen L."/>
        </authorList>
    </citation>
    <scope>NUCLEOTIDE SEQUENCE [LARGE SCALE GENOMIC DNA]</scope>
    <source>
        <strain evidence="2 4">DW4/3-1</strain>
    </source>
</reference>
<evidence type="ECO:0000313" key="3">
    <source>
        <dbReference type="EMBL" id="EAU66933.1"/>
    </source>
</evidence>
<organism evidence="3 5">
    <name type="scientific">Stigmatella aurantiaca (strain DW4/3-1)</name>
    <dbReference type="NCBI Taxonomy" id="378806"/>
    <lineage>
        <taxon>Bacteria</taxon>
        <taxon>Pseudomonadati</taxon>
        <taxon>Myxococcota</taxon>
        <taxon>Myxococcia</taxon>
        <taxon>Myxococcales</taxon>
        <taxon>Cystobacterineae</taxon>
        <taxon>Archangiaceae</taxon>
        <taxon>Stigmatella</taxon>
    </lineage>
</organism>
<reference evidence="3 5" key="1">
    <citation type="submission" date="2006-04" db="EMBL/GenBank/DDBJ databases">
        <authorList>
            <person name="Nierman W.C."/>
        </authorList>
    </citation>
    <scope>NUCLEOTIDE SEQUENCE [LARGE SCALE GENOMIC DNA]</scope>
    <source>
        <strain evidence="3 5">DW4/3-1</strain>
    </source>
</reference>
<dbReference type="Gene3D" id="3.40.50.720">
    <property type="entry name" value="NAD(P)-binding Rossmann-like Domain"/>
    <property type="match status" value="1"/>
</dbReference>
<gene>
    <name evidence="2" type="ordered locus">STAUR_4935</name>
    <name evidence="3" type="ORF">STIAU_0084</name>
</gene>